<name>A0A439D6B7_9PEZI</name>
<proteinExistence type="predicted"/>
<protein>
    <recommendedName>
        <fullName evidence="3">F-box domain-containing protein</fullName>
    </recommendedName>
</protein>
<dbReference type="STRING" id="363999.A0A439D6B7"/>
<dbReference type="EMBL" id="RYZI01000133">
    <property type="protein sequence ID" value="RWA09940.1"/>
    <property type="molecule type" value="Genomic_DNA"/>
</dbReference>
<dbReference type="AlphaFoldDB" id="A0A439D6B7"/>
<keyword evidence="2" id="KW-1185">Reference proteome</keyword>
<dbReference type="Proteomes" id="UP000286045">
    <property type="component" value="Unassembled WGS sequence"/>
</dbReference>
<evidence type="ECO:0000313" key="1">
    <source>
        <dbReference type="EMBL" id="RWA09940.1"/>
    </source>
</evidence>
<organism evidence="1 2">
    <name type="scientific">Xylaria grammica</name>
    <dbReference type="NCBI Taxonomy" id="363999"/>
    <lineage>
        <taxon>Eukaryota</taxon>
        <taxon>Fungi</taxon>
        <taxon>Dikarya</taxon>
        <taxon>Ascomycota</taxon>
        <taxon>Pezizomycotina</taxon>
        <taxon>Sordariomycetes</taxon>
        <taxon>Xylariomycetidae</taxon>
        <taxon>Xylariales</taxon>
        <taxon>Xylariaceae</taxon>
        <taxon>Xylaria</taxon>
    </lineage>
</organism>
<comment type="caution">
    <text evidence="1">The sequence shown here is derived from an EMBL/GenBank/DDBJ whole genome shotgun (WGS) entry which is preliminary data.</text>
</comment>
<accession>A0A439D6B7</accession>
<evidence type="ECO:0000313" key="2">
    <source>
        <dbReference type="Proteomes" id="UP000286045"/>
    </source>
</evidence>
<reference evidence="1 2" key="1">
    <citation type="submission" date="2018-12" db="EMBL/GenBank/DDBJ databases">
        <title>Draft genome sequence of Xylaria grammica IHI A82.</title>
        <authorList>
            <person name="Buettner E."/>
            <person name="Kellner H."/>
        </authorList>
    </citation>
    <scope>NUCLEOTIDE SEQUENCE [LARGE SCALE GENOMIC DNA]</scope>
    <source>
        <strain evidence="1 2">IHI A82</strain>
    </source>
</reference>
<sequence>MNRLGKLPVEVLEDIICLAMLPGTSGTAGKMASVNSLWQNIVESKNFQQLRLGVEDIPAAMEILRNRPERFCLVRLIVFSVVLPVYSAADCRNLESPQDRFNNDIVFSKSMNVLLTHLSQWPSTGRTLELQLSAFSPTDARCLMGNRWVRYWYGVVPGDILHNRTYGAALELYGKTDKLIPAVTKLTLRDDCERYIAVSGFECLFRAFTGLRDMDLRHWDLYKHSPDSVRRSNRRRMAKALEQMPDSVGSMRFNVVYYPPADQSFQGQRTCEGDDESDPLTVAYRNATQRMTVVDVHGMLGTPELFWPKKVTAVNPAPFWPNLKYIELHYHILEPTGEWLFERDRHAGARHQADLPFFDLPADLTPEEDVRPMQNRYTANQDKMDDFYYAVAKAVANMPKLEHLRAQAITYWTGNIAPFHVFKFTIDGRMGSATWSGMPPFEPSVDVLKAWRKMAYERGLFLSLESKYSE</sequence>
<evidence type="ECO:0008006" key="3">
    <source>
        <dbReference type="Google" id="ProtNLM"/>
    </source>
</evidence>
<gene>
    <name evidence="1" type="ORF">EKO27_g5170</name>
</gene>